<reference evidence="2" key="1">
    <citation type="journal article" date="2019" name="Int. J. Syst. Evol. Microbiol.">
        <title>The Global Catalogue of Microorganisms (GCM) 10K type strain sequencing project: providing services to taxonomists for standard genome sequencing and annotation.</title>
        <authorList>
            <consortium name="The Broad Institute Genomics Platform"/>
            <consortium name="The Broad Institute Genome Sequencing Center for Infectious Disease"/>
            <person name="Wu L."/>
            <person name="Ma J."/>
        </authorList>
    </citation>
    <scope>NUCLEOTIDE SEQUENCE [LARGE SCALE GENOMIC DNA]</scope>
    <source>
        <strain evidence="2">CCUG 55995</strain>
    </source>
</reference>
<sequence length="295" mass="30915">MTDAPGQPPVVEGHWSSLGLQVQHQGLEAAAVEPAIARWSTPVSWPAPLQLKIAPGWAPPVPTARHTLLPVSNTHVGVAVAGQQVWVGDNLHLNLEDEPYRLGVRQSGAAEVEWLVALAEAHRAAGWLPLHAATVARAGRAVALCGVSGAGKSTAALRLAGAGLSVLAEDQTWLHPGSRQVMGLDRHLRAFRESVEVFAPHLLNQASGQDSHGKLMLPLPSTVGGAGLVAILVFGLAPVPRPAEGVRALWEATGVPLTDRARAQTMKGLSALAQQTPVLGTDRDRVVSQVLDLLA</sequence>
<evidence type="ECO:0008006" key="3">
    <source>
        <dbReference type="Google" id="ProtNLM"/>
    </source>
</evidence>
<evidence type="ECO:0000313" key="1">
    <source>
        <dbReference type="EMBL" id="MFC4639490.1"/>
    </source>
</evidence>
<accession>A0ABV9ICQ1</accession>
<dbReference type="Gene3D" id="3.40.50.300">
    <property type="entry name" value="P-loop containing nucleotide triphosphate hydrolases"/>
    <property type="match status" value="1"/>
</dbReference>
<dbReference type="InterPro" id="IPR027417">
    <property type="entry name" value="P-loop_NTPase"/>
</dbReference>
<gene>
    <name evidence="1" type="ORF">ACFO0D_14220</name>
</gene>
<dbReference type="RefSeq" id="WP_380062477.1">
    <property type="nucleotide sequence ID" value="NZ_JBHSEI010000010.1"/>
</dbReference>
<proteinExistence type="predicted"/>
<name>A0ABV9ICQ1_9DEIO</name>
<comment type="caution">
    <text evidence="1">The sequence shown here is derived from an EMBL/GenBank/DDBJ whole genome shotgun (WGS) entry which is preliminary data.</text>
</comment>
<dbReference type="SUPFAM" id="SSF53795">
    <property type="entry name" value="PEP carboxykinase-like"/>
    <property type="match status" value="1"/>
</dbReference>
<organism evidence="1 2">
    <name type="scientific">Deinococcus hohokamensis</name>
    <dbReference type="NCBI Taxonomy" id="309883"/>
    <lineage>
        <taxon>Bacteria</taxon>
        <taxon>Thermotogati</taxon>
        <taxon>Deinococcota</taxon>
        <taxon>Deinococci</taxon>
        <taxon>Deinococcales</taxon>
        <taxon>Deinococcaceae</taxon>
        <taxon>Deinococcus</taxon>
    </lineage>
</organism>
<dbReference type="EMBL" id="JBHSEI010000010">
    <property type="protein sequence ID" value="MFC4639490.1"/>
    <property type="molecule type" value="Genomic_DNA"/>
</dbReference>
<evidence type="ECO:0000313" key="2">
    <source>
        <dbReference type="Proteomes" id="UP001595952"/>
    </source>
</evidence>
<dbReference type="Proteomes" id="UP001595952">
    <property type="component" value="Unassembled WGS sequence"/>
</dbReference>
<keyword evidence="2" id="KW-1185">Reference proteome</keyword>
<protein>
    <recommendedName>
        <fullName evidence="3">Hpr(Ser) kinase/phosphatase</fullName>
    </recommendedName>
</protein>